<dbReference type="Pfam" id="PF02886">
    <property type="entry name" value="LBP_BPI_CETP_C"/>
    <property type="match status" value="1"/>
</dbReference>
<sequence>MDGYQQQQQQHNMWEQKECEWIICYATATNGGGPLTQGFFFPSRMMSFLHFFFFCFSASFWLNNAQQNVPKELAGEGIGNKVGVRARLSQKGITYIANLFTDLLVEDVLGFGAKFASNTAEETVEQGKARLSEFNIVVQKRPRTVKARAEAPRQAIVEMPGNAFTCKAKLISRSANGTNSAADKKGTAKFVATDVTLLMNVSALRHPQGSAIFRIERCQIRVEKPLNVLVEMDETEKKRMERVLAEDGQNILEKVICGRAVNALEERINRRFALLPTKMTLSNLNASYVVEEVMRRMRRVRRQKKATAAEANGDGGGAMSAEEGGSGPDQELVMSFNVSRADVLFLDYSIVADMRADQRGIEMDSSGEVSLRGRGGTPFGPLQLPLPATVSEDHMLQMLVSDFMPNSLMYHGHTIGLFNARIDPKTPHFGSIMRTTCPASSGILFCLGDFFPTLRRVHPDSPLALTFTTVQSPVIKFRPQSAGGITFSLVGRIVMMTLKGTGEGAAGGTEEQKVAEMEINVEAHMKMRLNSKMVKPRVALDTIKLKTLSPGILAQEELDRSVLLAREVLQRMVNDILKAGIPIPAHPLMQLHKPKVKVIDRAILLLTNVSFNETLLRQITSADLDKRGTAAMARLRL</sequence>
<dbReference type="InterPro" id="IPR032942">
    <property type="entry name" value="BPI/LBP/Plunc"/>
</dbReference>
<organism evidence="3 4">
    <name type="scientific">Heterodera trifolii</name>
    <dbReference type="NCBI Taxonomy" id="157864"/>
    <lineage>
        <taxon>Eukaryota</taxon>
        <taxon>Metazoa</taxon>
        <taxon>Ecdysozoa</taxon>
        <taxon>Nematoda</taxon>
        <taxon>Chromadorea</taxon>
        <taxon>Rhabditida</taxon>
        <taxon>Tylenchina</taxon>
        <taxon>Tylenchomorpha</taxon>
        <taxon>Tylenchoidea</taxon>
        <taxon>Heteroderidae</taxon>
        <taxon>Heteroderinae</taxon>
        <taxon>Heterodera</taxon>
    </lineage>
</organism>
<dbReference type="EMBL" id="JBICBT010000590">
    <property type="protein sequence ID" value="KAL3108640.1"/>
    <property type="molecule type" value="Genomic_DNA"/>
</dbReference>
<dbReference type="PANTHER" id="PTHR10504:SF139">
    <property type="entry name" value="BPI2 DOMAIN-CONTAINING PROTEIN"/>
    <property type="match status" value="1"/>
</dbReference>
<evidence type="ECO:0000256" key="1">
    <source>
        <dbReference type="SAM" id="MobiDB-lite"/>
    </source>
</evidence>
<proteinExistence type="predicted"/>
<protein>
    <recommendedName>
        <fullName evidence="2">Lipid-binding serum glycoprotein C-terminal domain-containing protein</fullName>
    </recommendedName>
</protein>
<reference evidence="3 4" key="1">
    <citation type="submission" date="2024-10" db="EMBL/GenBank/DDBJ databases">
        <authorList>
            <person name="Kim D."/>
        </authorList>
    </citation>
    <scope>NUCLEOTIDE SEQUENCE [LARGE SCALE GENOMIC DNA]</scope>
    <source>
        <strain evidence="3">BH-2024</strain>
    </source>
</reference>
<keyword evidence="4" id="KW-1185">Reference proteome</keyword>
<comment type="caution">
    <text evidence="3">The sequence shown here is derived from an EMBL/GenBank/DDBJ whole genome shotgun (WGS) entry which is preliminary data.</text>
</comment>
<dbReference type="PANTHER" id="PTHR10504">
    <property type="entry name" value="BACTERICIDAL PERMEABILITY-INCREASING BPI PROTEIN-RELATED"/>
    <property type="match status" value="1"/>
</dbReference>
<dbReference type="Proteomes" id="UP001620626">
    <property type="component" value="Unassembled WGS sequence"/>
</dbReference>
<evidence type="ECO:0000259" key="2">
    <source>
        <dbReference type="SMART" id="SM00329"/>
    </source>
</evidence>
<dbReference type="AlphaFoldDB" id="A0ABD2L1E4"/>
<name>A0ABD2L1E4_9BILA</name>
<gene>
    <name evidence="3" type="ORF">niasHT_015562</name>
</gene>
<dbReference type="InterPro" id="IPR001124">
    <property type="entry name" value="Lipid-bd_serum_glycop_C"/>
</dbReference>
<feature type="domain" description="Lipid-binding serum glycoprotein C-terminal" evidence="2">
    <location>
        <begin position="390"/>
        <end position="607"/>
    </location>
</feature>
<evidence type="ECO:0000313" key="3">
    <source>
        <dbReference type="EMBL" id="KAL3108640.1"/>
    </source>
</evidence>
<dbReference type="Gene3D" id="3.15.20.10">
    <property type="entry name" value="Bactericidal permeability-increasing protein, domain 2"/>
    <property type="match status" value="1"/>
</dbReference>
<accession>A0ABD2L1E4</accession>
<dbReference type="InterPro" id="IPR017943">
    <property type="entry name" value="Bactericidal_perm-incr_a/b_dom"/>
</dbReference>
<dbReference type="SUPFAM" id="SSF55394">
    <property type="entry name" value="Bactericidal permeability-increasing protein, BPI"/>
    <property type="match status" value="1"/>
</dbReference>
<dbReference type="SMART" id="SM00329">
    <property type="entry name" value="BPI2"/>
    <property type="match status" value="1"/>
</dbReference>
<evidence type="ECO:0000313" key="4">
    <source>
        <dbReference type="Proteomes" id="UP001620626"/>
    </source>
</evidence>
<feature type="region of interest" description="Disordered" evidence="1">
    <location>
        <begin position="301"/>
        <end position="328"/>
    </location>
</feature>